<evidence type="ECO:0000256" key="4">
    <source>
        <dbReference type="ARBA" id="ARBA00022475"/>
    </source>
</evidence>
<keyword evidence="7 9" id="KW-1133">Transmembrane helix</keyword>
<keyword evidence="10" id="KW-0175">Coiled coil</keyword>
<dbReference type="NCBIfam" id="TIGR01843">
    <property type="entry name" value="type_I_hlyD"/>
    <property type="match status" value="1"/>
</dbReference>
<evidence type="ECO:0000256" key="10">
    <source>
        <dbReference type="SAM" id="Coils"/>
    </source>
</evidence>
<name>A0A0L6CQY6_9RHOB</name>
<dbReference type="SUPFAM" id="SSF111369">
    <property type="entry name" value="HlyD-like secretion proteins"/>
    <property type="match status" value="1"/>
</dbReference>
<proteinExistence type="inferred from homology"/>
<evidence type="ECO:0000256" key="5">
    <source>
        <dbReference type="ARBA" id="ARBA00022519"/>
    </source>
</evidence>
<evidence type="ECO:0000259" key="12">
    <source>
        <dbReference type="Pfam" id="PF26002"/>
    </source>
</evidence>
<feature type="domain" description="AprE-like beta-barrel" evidence="12">
    <location>
        <begin position="344"/>
        <end position="430"/>
    </location>
</feature>
<dbReference type="EMBL" id="LGVV01000073">
    <property type="protein sequence ID" value="KNX40055.1"/>
    <property type="molecule type" value="Genomic_DNA"/>
</dbReference>
<dbReference type="GO" id="GO:0015031">
    <property type="term" value="P:protein transport"/>
    <property type="evidence" value="ECO:0007669"/>
    <property type="project" value="InterPro"/>
</dbReference>
<gene>
    <name evidence="13" type="primary">prsE_4</name>
    <name evidence="13" type="ORF">ROTO_34040</name>
</gene>
<dbReference type="InterPro" id="IPR058781">
    <property type="entry name" value="HH_AprE-like"/>
</dbReference>
<evidence type="ECO:0000256" key="7">
    <source>
        <dbReference type="ARBA" id="ARBA00022989"/>
    </source>
</evidence>
<protein>
    <recommendedName>
        <fullName evidence="9">Membrane fusion protein (MFP) family protein</fullName>
    </recommendedName>
</protein>
<feature type="domain" description="AprE-like long alpha-helical hairpin" evidence="11">
    <location>
        <begin position="111"/>
        <end position="298"/>
    </location>
</feature>
<keyword evidence="4 9" id="KW-1003">Cell membrane</keyword>
<comment type="similarity">
    <text evidence="2 9">Belongs to the membrane fusion protein (MFP) (TC 8.A.1) family.</text>
</comment>
<dbReference type="InterPro" id="IPR010129">
    <property type="entry name" value="T1SS_HlyD"/>
</dbReference>
<evidence type="ECO:0000259" key="11">
    <source>
        <dbReference type="Pfam" id="PF25994"/>
    </source>
</evidence>
<dbReference type="PANTHER" id="PTHR30386">
    <property type="entry name" value="MEMBRANE FUSION SUBUNIT OF EMRAB-TOLC MULTIDRUG EFFLUX PUMP"/>
    <property type="match status" value="1"/>
</dbReference>
<dbReference type="PRINTS" id="PR01490">
    <property type="entry name" value="RTXTOXIND"/>
</dbReference>
<keyword evidence="8 9" id="KW-0472">Membrane</keyword>
<reference evidence="14" key="1">
    <citation type="submission" date="2015-07" db="EMBL/GenBank/DDBJ databases">
        <title>Draft Genome Sequence of Roseovarius tolerans EL-164, a producer of N-Acylated Alanine Methyl Esters (NAMEs).</title>
        <authorList>
            <person name="Voget S."/>
            <person name="Bruns H."/>
            <person name="Wagner-Doebler I."/>
            <person name="Schulz S."/>
            <person name="Daniel R."/>
        </authorList>
    </citation>
    <scope>NUCLEOTIDE SEQUENCE [LARGE SCALE GENOMIC DNA]</scope>
    <source>
        <strain evidence="14">EL-164</strain>
    </source>
</reference>
<keyword evidence="5 9" id="KW-0997">Cell inner membrane</keyword>
<comment type="caution">
    <text evidence="13">The sequence shown here is derived from an EMBL/GenBank/DDBJ whole genome shotgun (WGS) entry which is preliminary data.</text>
</comment>
<dbReference type="InterPro" id="IPR050739">
    <property type="entry name" value="MFP"/>
</dbReference>
<comment type="subcellular location">
    <subcellularLocation>
        <location evidence="1 9">Cell inner membrane</location>
        <topology evidence="1 9">Single-pass membrane protein</topology>
    </subcellularLocation>
</comment>
<keyword evidence="14" id="KW-1185">Reference proteome</keyword>
<evidence type="ECO:0000256" key="2">
    <source>
        <dbReference type="ARBA" id="ARBA00009477"/>
    </source>
</evidence>
<dbReference type="Pfam" id="PF25994">
    <property type="entry name" value="HH_AprE"/>
    <property type="match status" value="1"/>
</dbReference>
<accession>A0A0L6CQY6</accession>
<evidence type="ECO:0000256" key="6">
    <source>
        <dbReference type="ARBA" id="ARBA00022692"/>
    </source>
</evidence>
<dbReference type="SUPFAM" id="SSF56954">
    <property type="entry name" value="Outer membrane efflux proteins (OEP)"/>
    <property type="match status" value="1"/>
</dbReference>
<evidence type="ECO:0000313" key="14">
    <source>
        <dbReference type="Proteomes" id="UP000037046"/>
    </source>
</evidence>
<feature type="transmembrane region" description="Helical" evidence="9">
    <location>
        <begin position="37"/>
        <end position="55"/>
    </location>
</feature>
<dbReference type="Pfam" id="PF26002">
    <property type="entry name" value="Beta-barrel_AprE"/>
    <property type="match status" value="1"/>
</dbReference>
<dbReference type="GO" id="GO:0005886">
    <property type="term" value="C:plasma membrane"/>
    <property type="evidence" value="ECO:0007669"/>
    <property type="project" value="UniProtKB-SubCell"/>
</dbReference>
<sequence length="453" mass="50279">MALPVRSQLWRSEGIEMTADAFSAPPLKTDLTRAGRLGILAGLALLTMVFGWAYMTPISGAVIASGSAVVRGKPKIVQNLDGGIVEEIRVNDGDLVRAGDVLLRLDPTLLRINLEMYRNRLAETRAEISRLQAEQMNTGDVVFDYDTTYLDGLPLAQINAGQAEIFDARREVMKGRKDQLREKVAQFYNQISGVDGVIKAKRDQLTFIEQELGDVSALHAEGLAREGQVLELQRSRARLLGEISEHQSELARIRNSIRDTELEILQSERQFKEQVVTDLREAVMEGEELHLQIVTARKQLDRIEVVSPVDGIVHEMQVFNSGGVVPPGETILQIIPISDGVDFEVRVDPNAIDQVIQGQTAKVVFTTFNARTAPEIFGAVSSISPDSITDPATRQSYYRVTLAIPPEELQKLGSHDILPGMPIEAYLQTGERTVLSYLTRPLSDQLRRAFRDD</sequence>
<feature type="coiled-coil region" evidence="10">
    <location>
        <begin position="229"/>
        <end position="282"/>
    </location>
</feature>
<dbReference type="Gene3D" id="2.40.30.170">
    <property type="match status" value="1"/>
</dbReference>
<evidence type="ECO:0000256" key="3">
    <source>
        <dbReference type="ARBA" id="ARBA00022448"/>
    </source>
</evidence>
<dbReference type="PANTHER" id="PTHR30386:SF17">
    <property type="entry name" value="ALKALINE PROTEASE SECRETION PROTEIN APRE"/>
    <property type="match status" value="1"/>
</dbReference>
<keyword evidence="3 9" id="KW-0813">Transport</keyword>
<dbReference type="Proteomes" id="UP000037046">
    <property type="component" value="Unassembled WGS sequence"/>
</dbReference>
<keyword evidence="6 9" id="KW-0812">Transmembrane</keyword>
<dbReference type="Gene3D" id="2.40.50.100">
    <property type="match status" value="1"/>
</dbReference>
<dbReference type="PATRIC" id="fig|74031.6.peg.3485"/>
<dbReference type="AlphaFoldDB" id="A0A0L6CQY6"/>
<evidence type="ECO:0000256" key="8">
    <source>
        <dbReference type="ARBA" id="ARBA00023136"/>
    </source>
</evidence>
<evidence type="ECO:0000313" key="13">
    <source>
        <dbReference type="EMBL" id="KNX40055.1"/>
    </source>
</evidence>
<evidence type="ECO:0000256" key="9">
    <source>
        <dbReference type="RuleBase" id="RU365093"/>
    </source>
</evidence>
<organism evidence="13 14">
    <name type="scientific">Roseovarius tolerans</name>
    <dbReference type="NCBI Taxonomy" id="74031"/>
    <lineage>
        <taxon>Bacteria</taxon>
        <taxon>Pseudomonadati</taxon>
        <taxon>Pseudomonadota</taxon>
        <taxon>Alphaproteobacteria</taxon>
        <taxon>Rhodobacterales</taxon>
        <taxon>Roseobacteraceae</taxon>
        <taxon>Roseovarius</taxon>
    </lineage>
</organism>
<dbReference type="InterPro" id="IPR058982">
    <property type="entry name" value="Beta-barrel_AprE"/>
</dbReference>
<evidence type="ECO:0000256" key="1">
    <source>
        <dbReference type="ARBA" id="ARBA00004377"/>
    </source>
</evidence>